<dbReference type="InterPro" id="IPR000999">
    <property type="entry name" value="RNase_III_dom"/>
</dbReference>
<feature type="region of interest" description="Disordered" evidence="1">
    <location>
        <begin position="182"/>
        <end position="331"/>
    </location>
</feature>
<organism evidence="3 4">
    <name type="scientific">Russula ochroleuca</name>
    <dbReference type="NCBI Taxonomy" id="152965"/>
    <lineage>
        <taxon>Eukaryota</taxon>
        <taxon>Fungi</taxon>
        <taxon>Dikarya</taxon>
        <taxon>Basidiomycota</taxon>
        <taxon>Agaricomycotina</taxon>
        <taxon>Agaricomycetes</taxon>
        <taxon>Russulales</taxon>
        <taxon>Russulaceae</taxon>
        <taxon>Russula</taxon>
    </lineage>
</organism>
<gene>
    <name evidence="3" type="ORF">DFH94DRAFT_775245</name>
</gene>
<feature type="domain" description="RNase III" evidence="2">
    <location>
        <begin position="33"/>
        <end position="153"/>
    </location>
</feature>
<keyword evidence="4" id="KW-1185">Reference proteome</keyword>
<feature type="compositionally biased region" description="Basic and acidic residues" evidence="1">
    <location>
        <begin position="318"/>
        <end position="331"/>
    </location>
</feature>
<dbReference type="PROSITE" id="PS50142">
    <property type="entry name" value="RNASE_3_2"/>
    <property type="match status" value="1"/>
</dbReference>
<evidence type="ECO:0000313" key="3">
    <source>
        <dbReference type="EMBL" id="KAF8468676.1"/>
    </source>
</evidence>
<dbReference type="GO" id="GO:0006396">
    <property type="term" value="P:RNA processing"/>
    <property type="evidence" value="ECO:0007669"/>
    <property type="project" value="InterPro"/>
</dbReference>
<evidence type="ECO:0000259" key="2">
    <source>
        <dbReference type="PROSITE" id="PS50142"/>
    </source>
</evidence>
<evidence type="ECO:0000256" key="1">
    <source>
        <dbReference type="SAM" id="MobiDB-lite"/>
    </source>
</evidence>
<proteinExistence type="predicted"/>
<dbReference type="InterPro" id="IPR036389">
    <property type="entry name" value="RNase_III_sf"/>
</dbReference>
<sequence length="384" mass="42201">MFSTEYSSPHSSPAPSSVAIGKLRPLPKIRSGQIRKRVFTHCSMAGENKYDFQAPESDPSTDNEELGQIGVFVFGLVVTDLIQDLYPHLRVGYASKVRDQIKSKSMIAKICVSYGLHKRVNLPEHQTDSLRASQSVQANVFQAYVGGVYRDRGVKTVRKWLIQVIQPHVEAAYQDVRNDFLMSPESEPESVPRSRAPTAPYPPPPSFASSEGAEPALSSRPAWVSGDPHRSPPPPVNVQQQGSGRVGGDVENHHKDLSRGIRRRRRSSQGDSSNGDSDGTRLHIVGHVQTGVRVQENNQGTGNRVTYESGGKASMSESKSKSESHHLREDTTTSSGRQFFCFFFSFLILLILFLPHPTTHTESLLPSPASAGEGSKIHPRTSPV</sequence>
<comment type="caution">
    <text evidence="3">The sequence shown here is derived from an EMBL/GenBank/DDBJ whole genome shotgun (WGS) entry which is preliminary data.</text>
</comment>
<accession>A0A9P5JXE5</accession>
<feature type="compositionally biased region" description="Low complexity" evidence="1">
    <location>
        <begin position="308"/>
        <end position="317"/>
    </location>
</feature>
<evidence type="ECO:0000313" key="4">
    <source>
        <dbReference type="Proteomes" id="UP000759537"/>
    </source>
</evidence>
<dbReference type="OrthoDB" id="2392202at2759"/>
<feature type="region of interest" description="Disordered" evidence="1">
    <location>
        <begin position="363"/>
        <end position="384"/>
    </location>
</feature>
<name>A0A9P5JXE5_9AGAM</name>
<dbReference type="SMART" id="SM00535">
    <property type="entry name" value="RIBOc"/>
    <property type="match status" value="1"/>
</dbReference>
<dbReference type="CDD" id="cd00593">
    <property type="entry name" value="RIBOc"/>
    <property type="match status" value="1"/>
</dbReference>
<dbReference type="EMBL" id="WHVB01000030">
    <property type="protein sequence ID" value="KAF8468676.1"/>
    <property type="molecule type" value="Genomic_DNA"/>
</dbReference>
<reference evidence="3" key="2">
    <citation type="journal article" date="2020" name="Nat. Commun.">
        <title>Large-scale genome sequencing of mycorrhizal fungi provides insights into the early evolution of symbiotic traits.</title>
        <authorList>
            <person name="Miyauchi S."/>
            <person name="Kiss E."/>
            <person name="Kuo A."/>
            <person name="Drula E."/>
            <person name="Kohler A."/>
            <person name="Sanchez-Garcia M."/>
            <person name="Morin E."/>
            <person name="Andreopoulos B."/>
            <person name="Barry K.W."/>
            <person name="Bonito G."/>
            <person name="Buee M."/>
            <person name="Carver A."/>
            <person name="Chen C."/>
            <person name="Cichocki N."/>
            <person name="Clum A."/>
            <person name="Culley D."/>
            <person name="Crous P.W."/>
            <person name="Fauchery L."/>
            <person name="Girlanda M."/>
            <person name="Hayes R.D."/>
            <person name="Keri Z."/>
            <person name="LaButti K."/>
            <person name="Lipzen A."/>
            <person name="Lombard V."/>
            <person name="Magnuson J."/>
            <person name="Maillard F."/>
            <person name="Murat C."/>
            <person name="Nolan M."/>
            <person name="Ohm R.A."/>
            <person name="Pangilinan J."/>
            <person name="Pereira M.F."/>
            <person name="Perotto S."/>
            <person name="Peter M."/>
            <person name="Pfister S."/>
            <person name="Riley R."/>
            <person name="Sitrit Y."/>
            <person name="Stielow J.B."/>
            <person name="Szollosi G."/>
            <person name="Zifcakova L."/>
            <person name="Stursova M."/>
            <person name="Spatafora J.W."/>
            <person name="Tedersoo L."/>
            <person name="Vaario L.M."/>
            <person name="Yamada A."/>
            <person name="Yan M."/>
            <person name="Wang P."/>
            <person name="Xu J."/>
            <person name="Bruns T."/>
            <person name="Baldrian P."/>
            <person name="Vilgalys R."/>
            <person name="Dunand C."/>
            <person name="Henrissat B."/>
            <person name="Grigoriev I.V."/>
            <person name="Hibbett D."/>
            <person name="Nagy L.G."/>
            <person name="Martin F.M."/>
        </authorList>
    </citation>
    <scope>NUCLEOTIDE SEQUENCE</scope>
    <source>
        <strain evidence="3">Prilba</strain>
    </source>
</reference>
<dbReference type="Proteomes" id="UP000759537">
    <property type="component" value="Unassembled WGS sequence"/>
</dbReference>
<dbReference type="AlphaFoldDB" id="A0A9P5JXE5"/>
<dbReference type="Pfam" id="PF00636">
    <property type="entry name" value="Ribonuclease_3"/>
    <property type="match status" value="1"/>
</dbReference>
<reference evidence="3" key="1">
    <citation type="submission" date="2019-10" db="EMBL/GenBank/DDBJ databases">
        <authorList>
            <consortium name="DOE Joint Genome Institute"/>
            <person name="Kuo A."/>
            <person name="Miyauchi S."/>
            <person name="Kiss E."/>
            <person name="Drula E."/>
            <person name="Kohler A."/>
            <person name="Sanchez-Garcia M."/>
            <person name="Andreopoulos B."/>
            <person name="Barry K.W."/>
            <person name="Bonito G."/>
            <person name="Buee M."/>
            <person name="Carver A."/>
            <person name="Chen C."/>
            <person name="Cichocki N."/>
            <person name="Clum A."/>
            <person name="Culley D."/>
            <person name="Crous P.W."/>
            <person name="Fauchery L."/>
            <person name="Girlanda M."/>
            <person name="Hayes R."/>
            <person name="Keri Z."/>
            <person name="LaButti K."/>
            <person name="Lipzen A."/>
            <person name="Lombard V."/>
            <person name="Magnuson J."/>
            <person name="Maillard F."/>
            <person name="Morin E."/>
            <person name="Murat C."/>
            <person name="Nolan M."/>
            <person name="Ohm R."/>
            <person name="Pangilinan J."/>
            <person name="Pereira M."/>
            <person name="Perotto S."/>
            <person name="Peter M."/>
            <person name="Riley R."/>
            <person name="Sitrit Y."/>
            <person name="Stielow B."/>
            <person name="Szollosi G."/>
            <person name="Zifcakova L."/>
            <person name="Stursova M."/>
            <person name="Spatafora J.W."/>
            <person name="Tedersoo L."/>
            <person name="Vaario L.-M."/>
            <person name="Yamada A."/>
            <person name="Yan M."/>
            <person name="Wang P."/>
            <person name="Xu J."/>
            <person name="Bruns T."/>
            <person name="Baldrian P."/>
            <person name="Vilgalys R."/>
            <person name="Henrissat B."/>
            <person name="Grigoriev I.V."/>
            <person name="Hibbett D."/>
            <person name="Nagy L.G."/>
            <person name="Martin F.M."/>
        </authorList>
    </citation>
    <scope>NUCLEOTIDE SEQUENCE</scope>
    <source>
        <strain evidence="3">Prilba</strain>
    </source>
</reference>
<feature type="compositionally biased region" description="Polar residues" evidence="1">
    <location>
        <begin position="295"/>
        <end position="306"/>
    </location>
</feature>
<feature type="compositionally biased region" description="Low complexity" evidence="1">
    <location>
        <begin position="183"/>
        <end position="198"/>
    </location>
</feature>
<dbReference type="GO" id="GO:0004525">
    <property type="term" value="F:ribonuclease III activity"/>
    <property type="evidence" value="ECO:0007669"/>
    <property type="project" value="InterPro"/>
</dbReference>
<feature type="compositionally biased region" description="Basic and acidic residues" evidence="1">
    <location>
        <begin position="248"/>
        <end position="259"/>
    </location>
</feature>
<dbReference type="Gene3D" id="1.10.1520.10">
    <property type="entry name" value="Ribonuclease III domain"/>
    <property type="match status" value="1"/>
</dbReference>
<dbReference type="SUPFAM" id="SSF69065">
    <property type="entry name" value="RNase III domain-like"/>
    <property type="match status" value="1"/>
</dbReference>
<protein>
    <submittedName>
        <fullName evidence="3">Ribonuclease III domain-containing protein</fullName>
    </submittedName>
</protein>